<name>A0A0E9TNB6_ANGAN</name>
<sequence length="40" mass="4523">MHGQRPIPYSGGELAHRFRAEKRASLEKTLIVSRVQGAFK</sequence>
<protein>
    <submittedName>
        <fullName evidence="1">Uncharacterized protein</fullName>
    </submittedName>
</protein>
<dbReference type="AlphaFoldDB" id="A0A0E9TNB6"/>
<dbReference type="EMBL" id="GBXM01053481">
    <property type="protein sequence ID" value="JAH55096.1"/>
    <property type="molecule type" value="Transcribed_RNA"/>
</dbReference>
<evidence type="ECO:0000313" key="1">
    <source>
        <dbReference type="EMBL" id="JAH55096.1"/>
    </source>
</evidence>
<organism evidence="1">
    <name type="scientific">Anguilla anguilla</name>
    <name type="common">European freshwater eel</name>
    <name type="synonym">Muraena anguilla</name>
    <dbReference type="NCBI Taxonomy" id="7936"/>
    <lineage>
        <taxon>Eukaryota</taxon>
        <taxon>Metazoa</taxon>
        <taxon>Chordata</taxon>
        <taxon>Craniata</taxon>
        <taxon>Vertebrata</taxon>
        <taxon>Euteleostomi</taxon>
        <taxon>Actinopterygii</taxon>
        <taxon>Neopterygii</taxon>
        <taxon>Teleostei</taxon>
        <taxon>Anguilliformes</taxon>
        <taxon>Anguillidae</taxon>
        <taxon>Anguilla</taxon>
    </lineage>
</organism>
<accession>A0A0E9TNB6</accession>
<reference evidence="1" key="1">
    <citation type="submission" date="2014-11" db="EMBL/GenBank/DDBJ databases">
        <authorList>
            <person name="Amaro Gonzalez C."/>
        </authorList>
    </citation>
    <scope>NUCLEOTIDE SEQUENCE</scope>
</reference>
<proteinExistence type="predicted"/>
<reference evidence="1" key="2">
    <citation type="journal article" date="2015" name="Fish Shellfish Immunol.">
        <title>Early steps in the European eel (Anguilla anguilla)-Vibrio vulnificus interaction in the gills: Role of the RtxA13 toxin.</title>
        <authorList>
            <person name="Callol A."/>
            <person name="Pajuelo D."/>
            <person name="Ebbesson L."/>
            <person name="Teles M."/>
            <person name="MacKenzie S."/>
            <person name="Amaro C."/>
        </authorList>
    </citation>
    <scope>NUCLEOTIDE SEQUENCE</scope>
</reference>